<dbReference type="InterPro" id="IPR002110">
    <property type="entry name" value="Ankyrin_rpt"/>
</dbReference>
<dbReference type="Gene3D" id="1.25.40.20">
    <property type="entry name" value="Ankyrin repeat-containing domain"/>
    <property type="match status" value="1"/>
</dbReference>
<evidence type="ECO:0000256" key="3">
    <source>
        <dbReference type="ARBA" id="ARBA00022771"/>
    </source>
</evidence>
<dbReference type="GO" id="GO:0008270">
    <property type="term" value="F:zinc ion binding"/>
    <property type="evidence" value="ECO:0007669"/>
    <property type="project" value="UniProtKB-KW"/>
</dbReference>
<dbReference type="Pfam" id="PF12796">
    <property type="entry name" value="Ank_2"/>
    <property type="match status" value="1"/>
</dbReference>
<dbReference type="PROSITE" id="PS50088">
    <property type="entry name" value="ANK_REPEAT"/>
    <property type="match status" value="1"/>
</dbReference>
<keyword evidence="3 7" id="KW-0863">Zinc-finger</keyword>
<keyword evidence="2" id="KW-0677">Repeat</keyword>
<evidence type="ECO:0000256" key="6">
    <source>
        <dbReference type="PROSITE-ProRule" id="PRU00023"/>
    </source>
</evidence>
<protein>
    <submittedName>
        <fullName evidence="9">Ankyrin repeat and MYND domain-containing protein 2</fullName>
    </submittedName>
</protein>
<keyword evidence="4" id="KW-0862">Zinc</keyword>
<reference evidence="9 10" key="1">
    <citation type="submission" date="2016-04" db="EMBL/GenBank/DDBJ databases">
        <title>The genome of Intoshia linei affirms orthonectids as highly simplified spiralians.</title>
        <authorList>
            <person name="Mikhailov K.V."/>
            <person name="Slusarev G.S."/>
            <person name="Nikitin M.A."/>
            <person name="Logacheva M.D."/>
            <person name="Penin A."/>
            <person name="Aleoshin V."/>
            <person name="Panchin Y.V."/>
        </authorList>
    </citation>
    <scope>NUCLEOTIDE SEQUENCE [LARGE SCALE GENOMIC DNA]</scope>
    <source>
        <strain evidence="9">Intl2013</strain>
        <tissue evidence="9">Whole animal</tissue>
    </source>
</reference>
<dbReference type="SUPFAM" id="SSF144232">
    <property type="entry name" value="HIT/MYND zinc finger-like"/>
    <property type="match status" value="1"/>
</dbReference>
<keyword evidence="10" id="KW-1185">Reference proteome</keyword>
<dbReference type="InterPro" id="IPR002893">
    <property type="entry name" value="Znf_MYND"/>
</dbReference>
<evidence type="ECO:0000256" key="2">
    <source>
        <dbReference type="ARBA" id="ARBA00022737"/>
    </source>
</evidence>
<dbReference type="EMBL" id="LWCA01000804">
    <property type="protein sequence ID" value="OAF66878.1"/>
    <property type="molecule type" value="Genomic_DNA"/>
</dbReference>
<keyword evidence="1" id="KW-0479">Metal-binding</keyword>
<keyword evidence="5 6" id="KW-0040">ANK repeat</keyword>
<evidence type="ECO:0000313" key="9">
    <source>
        <dbReference type="EMBL" id="OAF66878.1"/>
    </source>
</evidence>
<dbReference type="PROSITE" id="PS50297">
    <property type="entry name" value="ANK_REP_REGION"/>
    <property type="match status" value="1"/>
</dbReference>
<dbReference type="Pfam" id="PF01753">
    <property type="entry name" value="zf-MYND"/>
    <property type="match status" value="1"/>
</dbReference>
<gene>
    <name evidence="9" type="ORF">A3Q56_05398</name>
</gene>
<evidence type="ECO:0000256" key="1">
    <source>
        <dbReference type="ARBA" id="ARBA00022723"/>
    </source>
</evidence>
<dbReference type="InterPro" id="IPR036770">
    <property type="entry name" value="Ankyrin_rpt-contain_sf"/>
</dbReference>
<proteinExistence type="predicted"/>
<name>A0A177AY06_9BILA</name>
<evidence type="ECO:0000256" key="5">
    <source>
        <dbReference type="ARBA" id="ARBA00023043"/>
    </source>
</evidence>
<dbReference type="Proteomes" id="UP000078046">
    <property type="component" value="Unassembled WGS sequence"/>
</dbReference>
<dbReference type="PANTHER" id="PTHR24198">
    <property type="entry name" value="ANKYRIN REPEAT AND PROTEIN KINASE DOMAIN-CONTAINING PROTEIN"/>
    <property type="match status" value="1"/>
</dbReference>
<evidence type="ECO:0000313" key="10">
    <source>
        <dbReference type="Proteomes" id="UP000078046"/>
    </source>
</evidence>
<sequence>MSNQDYFDAISNGDCEKVEYFLNTPFFDINCVNNNNFTGLQLACYHGQNEIVNLFIDKNANVNFCIDKHQYSPLCLGALSRNFGIVDILLTNGANVQHTTSLKKNALDLMSLIGYFNMAHYILYHFPKSVLSWFGSLNNVKELDSIYEIFMITNISFINIIKKIEAMPDILEINENRINLQYELVKYFSTKNEKLSIKLHYISGIIYEISNIRKTISFKQIYKRFKNSTNSAYGCTIKNYIIEKLLRSFAFQHIDEFKLMMAIRNEVDNNQNIFVRYLYNVYPNRTPSCHVCDEDGIDLYKCSKCHKGQYCSKICQKIDWNLHKAKCCLLEKN</sequence>
<organism evidence="9 10">
    <name type="scientific">Intoshia linei</name>
    <dbReference type="NCBI Taxonomy" id="1819745"/>
    <lineage>
        <taxon>Eukaryota</taxon>
        <taxon>Metazoa</taxon>
        <taxon>Spiralia</taxon>
        <taxon>Lophotrochozoa</taxon>
        <taxon>Mesozoa</taxon>
        <taxon>Orthonectida</taxon>
        <taxon>Rhopaluridae</taxon>
        <taxon>Intoshia</taxon>
    </lineage>
</organism>
<evidence type="ECO:0000256" key="4">
    <source>
        <dbReference type="ARBA" id="ARBA00022833"/>
    </source>
</evidence>
<feature type="repeat" description="ANK" evidence="6">
    <location>
        <begin position="35"/>
        <end position="63"/>
    </location>
</feature>
<dbReference type="SMART" id="SM00248">
    <property type="entry name" value="ANK"/>
    <property type="match status" value="4"/>
</dbReference>
<dbReference type="SUPFAM" id="SSF48403">
    <property type="entry name" value="Ankyrin repeat"/>
    <property type="match status" value="1"/>
</dbReference>
<feature type="domain" description="MYND-type" evidence="8">
    <location>
        <begin position="289"/>
        <end position="327"/>
    </location>
</feature>
<evidence type="ECO:0000259" key="8">
    <source>
        <dbReference type="PROSITE" id="PS50865"/>
    </source>
</evidence>
<accession>A0A177AY06</accession>
<evidence type="ECO:0000256" key="7">
    <source>
        <dbReference type="PROSITE-ProRule" id="PRU00134"/>
    </source>
</evidence>
<dbReference type="PANTHER" id="PTHR24198:SF165">
    <property type="entry name" value="ANKYRIN REPEAT-CONTAINING PROTEIN-RELATED"/>
    <property type="match status" value="1"/>
</dbReference>
<dbReference type="PROSITE" id="PS50865">
    <property type="entry name" value="ZF_MYND_2"/>
    <property type="match status" value="1"/>
</dbReference>
<comment type="caution">
    <text evidence="9">The sequence shown here is derived from an EMBL/GenBank/DDBJ whole genome shotgun (WGS) entry which is preliminary data.</text>
</comment>
<dbReference type="OrthoDB" id="6091688at2759"/>
<dbReference type="AlphaFoldDB" id="A0A177AY06"/>
<dbReference type="Gene3D" id="6.10.140.2220">
    <property type="match status" value="1"/>
</dbReference>